<accession>A0A8S5SZU5</accession>
<dbReference type="EMBL" id="BK032710">
    <property type="protein sequence ID" value="DAF56223.1"/>
    <property type="molecule type" value="Genomic_DNA"/>
</dbReference>
<reference evidence="1" key="1">
    <citation type="journal article" date="2021" name="Proc. Natl. Acad. Sci. U.S.A.">
        <title>A Catalog of Tens of Thousands of Viruses from Human Metagenomes Reveals Hidden Associations with Chronic Diseases.</title>
        <authorList>
            <person name="Tisza M.J."/>
            <person name="Buck C.B."/>
        </authorList>
    </citation>
    <scope>NUCLEOTIDE SEQUENCE</scope>
    <source>
        <strain evidence="1">Ctxqo3</strain>
    </source>
</reference>
<name>A0A8S5SZU5_9CAUD</name>
<protein>
    <submittedName>
        <fullName evidence="1">Transcriptional regulator</fullName>
    </submittedName>
</protein>
<organism evidence="1">
    <name type="scientific">Podoviridae sp. ctxqo3</name>
    <dbReference type="NCBI Taxonomy" id="2827755"/>
    <lineage>
        <taxon>Viruses</taxon>
        <taxon>Duplodnaviria</taxon>
        <taxon>Heunggongvirae</taxon>
        <taxon>Uroviricota</taxon>
        <taxon>Caudoviricetes</taxon>
    </lineage>
</organism>
<proteinExistence type="predicted"/>
<evidence type="ECO:0000313" key="1">
    <source>
        <dbReference type="EMBL" id="DAF56223.1"/>
    </source>
</evidence>
<sequence length="82" mass="9656">MKYEEYQKIIKNAMYDYVNAGGSTFSLFKVQKRYKFDIEDKTMPSEKVDRLIDKAVQAINLKDPLPKGIRLVGCKWGVDEWY</sequence>